<evidence type="ECO:0000313" key="9">
    <source>
        <dbReference type="Proteomes" id="UP000095038"/>
    </source>
</evidence>
<feature type="domain" description="YEATS" evidence="7">
    <location>
        <begin position="8"/>
        <end position="172"/>
    </location>
</feature>
<dbReference type="GeneID" id="30967681"/>
<dbReference type="GO" id="GO:0035267">
    <property type="term" value="C:NuA4 histone acetyltransferase complex"/>
    <property type="evidence" value="ECO:0007669"/>
    <property type="project" value="EnsemblFungi"/>
</dbReference>
<dbReference type="FunCoup" id="A0A1D2V9R0">
    <property type="interactions" value="720"/>
</dbReference>
<evidence type="ECO:0000256" key="1">
    <source>
        <dbReference type="ARBA" id="ARBA00022408"/>
    </source>
</evidence>
<sequence length="231" mass="26790">MPSVTSKRIKNISISRPILYGNTAIPFTSLDTKKPPNVPENHTHQWTVFVSDPTKNLNPLSNLIKKVQFKLHETIPNSLRTIESPPFQITETGWGEFEIIIKIFFIQDSNEKYLTLYHHLILHPYDNSNLNSLINNKSFINKSNPSEIVSVNYDEIIFNEPNESFFKILVNQPGSILHKNKSDYKYLYSEELENEEIFRLQNATKTVQDQILKIKEKIKSLESEKSNLLSN</sequence>
<dbReference type="RefSeq" id="XP_020044703.1">
    <property type="nucleotide sequence ID" value="XM_020194045.1"/>
</dbReference>
<evidence type="ECO:0000256" key="3">
    <source>
        <dbReference type="ARBA" id="ARBA00023163"/>
    </source>
</evidence>
<dbReference type="AlphaFoldDB" id="A0A1D2V9R0"/>
<dbReference type="GO" id="GO:0031509">
    <property type="term" value="P:subtelomeric heterochromatin formation"/>
    <property type="evidence" value="ECO:0007669"/>
    <property type="project" value="EnsemblFungi"/>
</dbReference>
<evidence type="ECO:0000259" key="7">
    <source>
        <dbReference type="PROSITE" id="PS51037"/>
    </source>
</evidence>
<dbReference type="Proteomes" id="UP000095038">
    <property type="component" value="Unassembled WGS sequence"/>
</dbReference>
<dbReference type="PANTHER" id="PTHR47573:SF1">
    <property type="entry name" value="PROTEIN AF-9 HOMOLOG"/>
    <property type="match status" value="1"/>
</dbReference>
<evidence type="ECO:0000256" key="4">
    <source>
        <dbReference type="ARBA" id="ARBA00023242"/>
    </source>
</evidence>
<keyword evidence="4 5" id="KW-0539">Nucleus</keyword>
<reference evidence="9" key="1">
    <citation type="submission" date="2016-05" db="EMBL/GenBank/DDBJ databases">
        <title>Comparative genomics of biotechnologically important yeasts.</title>
        <authorList>
            <consortium name="DOE Joint Genome Institute"/>
            <person name="Riley R."/>
            <person name="Haridas S."/>
            <person name="Wolfe K.H."/>
            <person name="Lopes M.R."/>
            <person name="Hittinger C.T."/>
            <person name="Goker M."/>
            <person name="Salamov A."/>
            <person name="Wisecaver J."/>
            <person name="Long T.M."/>
            <person name="Aerts A.L."/>
            <person name="Barry K."/>
            <person name="Choi C."/>
            <person name="Clum A."/>
            <person name="Coughlan A.Y."/>
            <person name="Deshpande S."/>
            <person name="Douglass A.P."/>
            <person name="Hanson S.J."/>
            <person name="Klenk H.-P."/>
            <person name="Labutti K."/>
            <person name="Lapidus A."/>
            <person name="Lindquist E."/>
            <person name="Lipzen A."/>
            <person name="Meier-Kolthoff J.P."/>
            <person name="Ohm R.A."/>
            <person name="Otillar R.P."/>
            <person name="Pangilinan J."/>
            <person name="Peng Y."/>
            <person name="Rokas A."/>
            <person name="Rosa C.A."/>
            <person name="Scheuner C."/>
            <person name="Sibirny A.A."/>
            <person name="Slot J.C."/>
            <person name="Stielow J.B."/>
            <person name="Sun H."/>
            <person name="Kurtzman C.P."/>
            <person name="Blackwell M."/>
            <person name="Grigoriev I.V."/>
            <person name="Jeffries T.W."/>
        </authorList>
    </citation>
    <scope>NUCLEOTIDE SEQUENCE [LARGE SCALE GENOMIC DNA]</scope>
    <source>
        <strain evidence="9">DSM 1968</strain>
    </source>
</reference>
<dbReference type="STRING" id="1344418.A0A1D2V9R0"/>
<evidence type="ECO:0000256" key="6">
    <source>
        <dbReference type="SAM" id="Coils"/>
    </source>
</evidence>
<evidence type="ECO:0000313" key="8">
    <source>
        <dbReference type="EMBL" id="ODV58396.1"/>
    </source>
</evidence>
<keyword evidence="3" id="KW-0804">Transcription</keyword>
<dbReference type="GO" id="GO:0000812">
    <property type="term" value="C:Swr1 complex"/>
    <property type="evidence" value="ECO:0007669"/>
    <property type="project" value="EnsemblFungi"/>
</dbReference>
<dbReference type="InterPro" id="IPR005033">
    <property type="entry name" value="YEATS"/>
</dbReference>
<evidence type="ECO:0000256" key="5">
    <source>
        <dbReference type="PROSITE-ProRule" id="PRU00376"/>
    </source>
</evidence>
<accession>A0A1D2V9R0</accession>
<keyword evidence="9" id="KW-1185">Reference proteome</keyword>
<dbReference type="Gene3D" id="2.60.40.1970">
    <property type="entry name" value="YEATS domain"/>
    <property type="match status" value="1"/>
</dbReference>
<name>A0A1D2V9R0_9ASCO</name>
<keyword evidence="6" id="KW-0175">Coiled coil</keyword>
<dbReference type="Pfam" id="PF03366">
    <property type="entry name" value="YEATS"/>
    <property type="match status" value="1"/>
</dbReference>
<protein>
    <recommendedName>
        <fullName evidence="1">Protein AF-9 homolog</fullName>
    </recommendedName>
</protein>
<evidence type="ECO:0000256" key="2">
    <source>
        <dbReference type="ARBA" id="ARBA00023015"/>
    </source>
</evidence>
<dbReference type="InterPro" id="IPR038704">
    <property type="entry name" value="YEAST_sf"/>
</dbReference>
<dbReference type="GO" id="GO:0006355">
    <property type="term" value="P:regulation of DNA-templated transcription"/>
    <property type="evidence" value="ECO:0007669"/>
    <property type="project" value="InterPro"/>
</dbReference>
<dbReference type="GO" id="GO:0006281">
    <property type="term" value="P:DNA repair"/>
    <property type="evidence" value="ECO:0007669"/>
    <property type="project" value="EnsemblFungi"/>
</dbReference>
<keyword evidence="2" id="KW-0805">Transcription regulation</keyword>
<dbReference type="PROSITE" id="PS51037">
    <property type="entry name" value="YEATS"/>
    <property type="match status" value="1"/>
</dbReference>
<dbReference type="InterPro" id="IPR055129">
    <property type="entry name" value="YEATS_dom"/>
</dbReference>
<comment type="subcellular location">
    <subcellularLocation>
        <location evidence="5">Nucleus</location>
    </subcellularLocation>
</comment>
<dbReference type="PANTHER" id="PTHR47573">
    <property type="entry name" value="PROTEIN AF-9 HOMOLOG"/>
    <property type="match status" value="1"/>
</dbReference>
<dbReference type="InParanoid" id="A0A1D2V9R0"/>
<organism evidence="8 9">
    <name type="scientific">Ascoidea rubescens DSM 1968</name>
    <dbReference type="NCBI Taxonomy" id="1344418"/>
    <lineage>
        <taxon>Eukaryota</taxon>
        <taxon>Fungi</taxon>
        <taxon>Dikarya</taxon>
        <taxon>Ascomycota</taxon>
        <taxon>Saccharomycotina</taxon>
        <taxon>Saccharomycetes</taxon>
        <taxon>Ascoideaceae</taxon>
        <taxon>Ascoidea</taxon>
    </lineage>
</organism>
<dbReference type="EMBL" id="KV454492">
    <property type="protein sequence ID" value="ODV58396.1"/>
    <property type="molecule type" value="Genomic_DNA"/>
</dbReference>
<gene>
    <name evidence="8" type="ORF">ASCRUDRAFT_77881</name>
</gene>
<dbReference type="GO" id="GO:0000781">
    <property type="term" value="C:chromosome, telomeric region"/>
    <property type="evidence" value="ECO:0007669"/>
    <property type="project" value="GOC"/>
</dbReference>
<feature type="coiled-coil region" evidence="6">
    <location>
        <begin position="204"/>
        <end position="231"/>
    </location>
</feature>
<proteinExistence type="predicted"/>
<dbReference type="OrthoDB" id="16041at2759"/>